<sequence>MSTSSSAFPDDKGISSSSNVPVWIYVIFRKNPSSGHDKVTLNVSSDGPVFWDRHVVYVFCCSCHFEKHERELIQLLDRCRTRVERVCLVDRPVDYPFLSDSLFSYFASQLPKLQFVYLRELDLEKINRATVENLSRHRQLKKLIVHGCRNYEALQDFRNLPQLLVVKGDIMGLKAMIGDMGEYPEPSPQPSSSSGSEGRGSVPSSASENPRAASIEDAEFYRQSSTSTSTSNRPSMLGTDERDQRLVNTPSPIVGAQ</sequence>
<feature type="compositionally biased region" description="Low complexity" evidence="1">
    <location>
        <begin position="190"/>
        <end position="205"/>
    </location>
</feature>
<comment type="caution">
    <text evidence="2">The sequence shown here is derived from an EMBL/GenBank/DDBJ whole genome shotgun (WGS) entry which is preliminary data.</text>
</comment>
<accession>A0AAD4R864</accession>
<dbReference type="EMBL" id="JAKKPZ010000010">
    <property type="protein sequence ID" value="KAI1716419.1"/>
    <property type="molecule type" value="Genomic_DNA"/>
</dbReference>
<evidence type="ECO:0000313" key="2">
    <source>
        <dbReference type="EMBL" id="KAI1716419.1"/>
    </source>
</evidence>
<evidence type="ECO:0000256" key="1">
    <source>
        <dbReference type="SAM" id="MobiDB-lite"/>
    </source>
</evidence>
<name>A0AAD4R864_9BILA</name>
<dbReference type="AlphaFoldDB" id="A0AAD4R864"/>
<protein>
    <submittedName>
        <fullName evidence="2">Uncharacterized protein</fullName>
    </submittedName>
</protein>
<evidence type="ECO:0000313" key="3">
    <source>
        <dbReference type="Proteomes" id="UP001201812"/>
    </source>
</evidence>
<feature type="region of interest" description="Disordered" evidence="1">
    <location>
        <begin position="180"/>
        <end position="257"/>
    </location>
</feature>
<dbReference type="Proteomes" id="UP001201812">
    <property type="component" value="Unassembled WGS sequence"/>
</dbReference>
<proteinExistence type="predicted"/>
<reference evidence="2" key="1">
    <citation type="submission" date="2022-01" db="EMBL/GenBank/DDBJ databases">
        <title>Genome Sequence Resource for Two Populations of Ditylenchus destructor, the Migratory Endoparasitic Phytonematode.</title>
        <authorList>
            <person name="Zhang H."/>
            <person name="Lin R."/>
            <person name="Xie B."/>
        </authorList>
    </citation>
    <scope>NUCLEOTIDE SEQUENCE</scope>
    <source>
        <strain evidence="2">BazhouSP</strain>
    </source>
</reference>
<organism evidence="2 3">
    <name type="scientific">Ditylenchus destructor</name>
    <dbReference type="NCBI Taxonomy" id="166010"/>
    <lineage>
        <taxon>Eukaryota</taxon>
        <taxon>Metazoa</taxon>
        <taxon>Ecdysozoa</taxon>
        <taxon>Nematoda</taxon>
        <taxon>Chromadorea</taxon>
        <taxon>Rhabditida</taxon>
        <taxon>Tylenchina</taxon>
        <taxon>Tylenchomorpha</taxon>
        <taxon>Sphaerularioidea</taxon>
        <taxon>Anguinidae</taxon>
        <taxon>Anguininae</taxon>
        <taxon>Ditylenchus</taxon>
    </lineage>
</organism>
<gene>
    <name evidence="2" type="ORF">DdX_07470</name>
</gene>
<keyword evidence="3" id="KW-1185">Reference proteome</keyword>